<gene>
    <name evidence="1" type="ORF">OKIOD_LOCUS11760</name>
</gene>
<evidence type="ECO:0000313" key="1">
    <source>
        <dbReference type="EMBL" id="CAG5106775.1"/>
    </source>
</evidence>
<dbReference type="EMBL" id="OU015566">
    <property type="protein sequence ID" value="CAG5106775.1"/>
    <property type="molecule type" value="Genomic_DNA"/>
</dbReference>
<name>A0ABN7SY83_OIKDI</name>
<protein>
    <submittedName>
        <fullName evidence="1">Oidioi.mRNA.OKI2018_I69.chr1.g2995.t1.cds</fullName>
    </submittedName>
</protein>
<keyword evidence="2" id="KW-1185">Reference proteome</keyword>
<proteinExistence type="predicted"/>
<organism evidence="1 2">
    <name type="scientific">Oikopleura dioica</name>
    <name type="common">Tunicate</name>
    <dbReference type="NCBI Taxonomy" id="34765"/>
    <lineage>
        <taxon>Eukaryota</taxon>
        <taxon>Metazoa</taxon>
        <taxon>Chordata</taxon>
        <taxon>Tunicata</taxon>
        <taxon>Appendicularia</taxon>
        <taxon>Copelata</taxon>
        <taxon>Oikopleuridae</taxon>
        <taxon>Oikopleura</taxon>
    </lineage>
</organism>
<sequence>MSSVYDINEVNKILRDSRVQIWNTTAALSASRTGQHPRDRSKYTLADAEFHLRNEIANVESVQQFLDTDVSNQFQDMAVVAEVIANILKNEKAYLETEAQVAEFIPRFQNFMGSMNYFAPAIKNVTKLNIEEGESSDIVGRNDFYLPSKDEKCRY</sequence>
<reference evidence="1 2" key="1">
    <citation type="submission" date="2021-04" db="EMBL/GenBank/DDBJ databases">
        <authorList>
            <person name="Bliznina A."/>
        </authorList>
    </citation>
    <scope>NUCLEOTIDE SEQUENCE [LARGE SCALE GENOMIC DNA]</scope>
</reference>
<dbReference type="Proteomes" id="UP001158576">
    <property type="component" value="Chromosome 1"/>
</dbReference>
<evidence type="ECO:0000313" key="2">
    <source>
        <dbReference type="Proteomes" id="UP001158576"/>
    </source>
</evidence>
<accession>A0ABN7SY83</accession>